<evidence type="ECO:0000256" key="14">
    <source>
        <dbReference type="ARBA" id="ARBA00037069"/>
    </source>
</evidence>
<dbReference type="GO" id="GO:0030245">
    <property type="term" value="P:cellulose catabolic process"/>
    <property type="evidence" value="ECO:0007669"/>
    <property type="project" value="UniProtKB-KW"/>
</dbReference>
<dbReference type="EMBL" id="BLJY01000013">
    <property type="protein sequence ID" value="GFF21018.1"/>
    <property type="molecule type" value="Genomic_DNA"/>
</dbReference>
<keyword evidence="12 15" id="KW-0119">Carbohydrate metabolism</keyword>
<evidence type="ECO:0000256" key="3">
    <source>
        <dbReference type="ARBA" id="ARBA00004851"/>
    </source>
</evidence>
<keyword evidence="13 15" id="KW-0624">Polysaccharide degradation</keyword>
<feature type="signal peptide" evidence="15">
    <location>
        <begin position="1"/>
        <end position="21"/>
    </location>
</feature>
<evidence type="ECO:0000256" key="4">
    <source>
        <dbReference type="ARBA" id="ARBA00007052"/>
    </source>
</evidence>
<dbReference type="VEuPathDB" id="FungiDB:ATEG_09843"/>
<dbReference type="GO" id="GO:0046555">
    <property type="term" value="F:acetylxylan esterase activity"/>
    <property type="evidence" value="ECO:0007669"/>
    <property type="project" value="UniProtKB-EC"/>
</dbReference>
<comment type="function">
    <text evidence="15">Esterase involved in the hydrolysis of xylan, a major structural heterogeneous polysaccharide found in plant biomass representing the second most abundant polysaccharide in the biosphere, after cellulose.</text>
</comment>
<dbReference type="SUPFAM" id="SSF53474">
    <property type="entry name" value="alpha/beta-Hydrolases"/>
    <property type="match status" value="2"/>
</dbReference>
<comment type="similarity">
    <text evidence="4">Belongs to the carbohydrate esterase 1 (CE1) family. AxeA subfamily.</text>
</comment>
<gene>
    <name evidence="16" type="ORF">ATEIFO6365_0013035200</name>
</gene>
<sequence length="306" mass="33012">MAPFSFILTVFLYALTCSARALGHAHALLPRAGSLEQVTDFGDNPTNVGMYIYVPNNLASSPGIVVAIHYCTGTAEAYYTGSPYAQLAEQYGFIVIYPQSPYEGTCWDVSSQATLTHNGGGNSNSIANMVTWTISKYNADSSKVFVTGSSSGAMMTNVMAATYPELFAAATVYSGVPAGCFYSSSNQQDGWNSTCAQGQVITTPENWANVAKGMYPGYNGTRPKMQIYHGSVDTTLLPQNYYETCKQWAGVFGYNYDSPQQVQDNTPESNYATTTWGDDLQGIFATGVGHTVPIRGDDDMAWFGFA</sequence>
<dbReference type="Pfam" id="PF10503">
    <property type="entry name" value="Esterase_PHB"/>
    <property type="match status" value="1"/>
</dbReference>
<dbReference type="Gene3D" id="3.40.50.1820">
    <property type="entry name" value="alpha/beta hydrolase"/>
    <property type="match status" value="1"/>
</dbReference>
<evidence type="ECO:0000256" key="7">
    <source>
        <dbReference type="ARBA" id="ARBA00022525"/>
    </source>
</evidence>
<evidence type="ECO:0000256" key="13">
    <source>
        <dbReference type="ARBA" id="ARBA00023326"/>
    </source>
</evidence>
<keyword evidence="10" id="KW-0136">Cellulose degradation</keyword>
<dbReference type="UniPathway" id="UPA00114"/>
<keyword evidence="6 15" id="KW-0719">Serine esterase</keyword>
<comment type="function">
    <text evidence="14">Acetylxylan esterase involved in the hydrolysis of xylan, a major structural heterogeneous polysaccharide found in plant biomass representing the second most abundant polysaccharide in the biosphere, after cellulose. Degrades acetylated xylans by cleaving acetyl side groups from the hetero-xylan backbone.</text>
</comment>
<dbReference type="AlphaFoldDB" id="A0A5M3ZFS8"/>
<dbReference type="OrthoDB" id="2425929at2759"/>
<keyword evidence="7 15" id="KW-0964">Secreted</keyword>
<evidence type="ECO:0000256" key="15">
    <source>
        <dbReference type="RuleBase" id="RU367147"/>
    </source>
</evidence>
<keyword evidence="17" id="KW-1185">Reference proteome</keyword>
<evidence type="ECO:0000256" key="8">
    <source>
        <dbReference type="ARBA" id="ARBA00022729"/>
    </source>
</evidence>
<reference evidence="16 17" key="1">
    <citation type="submission" date="2020-01" db="EMBL/GenBank/DDBJ databases">
        <title>Aspergillus terreus IFO 6365 whole genome shotgun sequence.</title>
        <authorList>
            <person name="Kanamasa S."/>
            <person name="Takahashi H."/>
        </authorList>
    </citation>
    <scope>NUCLEOTIDE SEQUENCE [LARGE SCALE GENOMIC DNA]</scope>
    <source>
        <strain evidence="16 17">IFO 6365</strain>
    </source>
</reference>
<feature type="chain" id="PRO_5040558039" description="Carboxylic ester hydrolase" evidence="15">
    <location>
        <begin position="22"/>
        <end position="306"/>
    </location>
</feature>
<evidence type="ECO:0000313" key="16">
    <source>
        <dbReference type="EMBL" id="GFF21018.1"/>
    </source>
</evidence>
<dbReference type="EC" id="3.1.1.-" evidence="15"/>
<evidence type="ECO:0000256" key="1">
    <source>
        <dbReference type="ARBA" id="ARBA00001691"/>
    </source>
</evidence>
<comment type="caution">
    <text evidence="16">The sequence shown here is derived from an EMBL/GenBank/DDBJ whole genome shotgun (WGS) entry which is preliminary data.</text>
</comment>
<keyword evidence="8 15" id="KW-0732">Signal</keyword>
<evidence type="ECO:0000256" key="11">
    <source>
        <dbReference type="ARBA" id="ARBA00023180"/>
    </source>
</evidence>
<dbReference type="PANTHER" id="PTHR43037">
    <property type="entry name" value="UNNAMED PRODUCT-RELATED"/>
    <property type="match status" value="1"/>
</dbReference>
<dbReference type="InterPro" id="IPR029058">
    <property type="entry name" value="AB_hydrolase_fold"/>
</dbReference>
<protein>
    <recommendedName>
        <fullName evidence="15">Carboxylic ester hydrolase</fullName>
        <ecNumber evidence="15">3.1.1.-</ecNumber>
    </recommendedName>
</protein>
<dbReference type="GO" id="GO:0005576">
    <property type="term" value="C:extracellular region"/>
    <property type="evidence" value="ECO:0007669"/>
    <property type="project" value="UniProtKB-SubCell"/>
</dbReference>
<evidence type="ECO:0000256" key="10">
    <source>
        <dbReference type="ARBA" id="ARBA00023001"/>
    </source>
</evidence>
<dbReference type="GO" id="GO:0045493">
    <property type="term" value="P:xylan catabolic process"/>
    <property type="evidence" value="ECO:0007669"/>
    <property type="project" value="UniProtKB-UniRule"/>
</dbReference>
<proteinExistence type="inferred from homology"/>
<dbReference type="NCBIfam" id="TIGR01840">
    <property type="entry name" value="esterase_phb"/>
    <property type="match status" value="1"/>
</dbReference>
<dbReference type="FunFam" id="3.40.50.1820:FF:000203">
    <property type="entry name" value="Feruloyl esterase B"/>
    <property type="match status" value="1"/>
</dbReference>
<comment type="subunit">
    <text evidence="5">Monomer.</text>
</comment>
<evidence type="ECO:0000256" key="6">
    <source>
        <dbReference type="ARBA" id="ARBA00022487"/>
    </source>
</evidence>
<comment type="subcellular location">
    <subcellularLocation>
        <location evidence="2 15">Secreted</location>
    </subcellularLocation>
</comment>
<keyword evidence="9 15" id="KW-0378">Hydrolase</keyword>
<name>A0A5M3ZFS8_ASPTE</name>
<evidence type="ECO:0000256" key="5">
    <source>
        <dbReference type="ARBA" id="ARBA00011245"/>
    </source>
</evidence>
<evidence type="ECO:0000256" key="12">
    <source>
        <dbReference type="ARBA" id="ARBA00023277"/>
    </source>
</evidence>
<comment type="catalytic activity">
    <reaction evidence="1">
        <text>Deacetylation of xylans and xylo-oligosaccharides.</text>
        <dbReference type="EC" id="3.1.1.72"/>
    </reaction>
</comment>
<organism evidence="16 17">
    <name type="scientific">Aspergillus terreus</name>
    <dbReference type="NCBI Taxonomy" id="33178"/>
    <lineage>
        <taxon>Eukaryota</taxon>
        <taxon>Fungi</taxon>
        <taxon>Dikarya</taxon>
        <taxon>Ascomycota</taxon>
        <taxon>Pezizomycotina</taxon>
        <taxon>Eurotiomycetes</taxon>
        <taxon>Eurotiomycetidae</taxon>
        <taxon>Eurotiales</taxon>
        <taxon>Aspergillaceae</taxon>
        <taxon>Aspergillus</taxon>
        <taxon>Aspergillus subgen. Circumdati</taxon>
    </lineage>
</organism>
<evidence type="ECO:0000256" key="9">
    <source>
        <dbReference type="ARBA" id="ARBA00022801"/>
    </source>
</evidence>
<dbReference type="Proteomes" id="UP000452235">
    <property type="component" value="Unassembled WGS sequence"/>
</dbReference>
<dbReference type="InterPro" id="IPR050955">
    <property type="entry name" value="Plant_Biomass_Hydrol_Est"/>
</dbReference>
<dbReference type="PANTHER" id="PTHR43037:SF3">
    <property type="entry name" value="FERULOYL ESTERASE B"/>
    <property type="match status" value="1"/>
</dbReference>
<evidence type="ECO:0000313" key="17">
    <source>
        <dbReference type="Proteomes" id="UP000452235"/>
    </source>
</evidence>
<keyword evidence="11" id="KW-0325">Glycoprotein</keyword>
<comment type="pathway">
    <text evidence="3">Glycan degradation; xylan degradation.</text>
</comment>
<accession>A0A5M3ZFS8</accession>
<dbReference type="InterPro" id="IPR010126">
    <property type="entry name" value="Esterase_phb"/>
</dbReference>
<evidence type="ECO:0000256" key="2">
    <source>
        <dbReference type="ARBA" id="ARBA00004613"/>
    </source>
</evidence>